<evidence type="ECO:0000256" key="1">
    <source>
        <dbReference type="ARBA" id="ARBA00023002"/>
    </source>
</evidence>
<dbReference type="PANTHER" id="PTHR13847:SF287">
    <property type="entry name" value="FAD-DEPENDENT OXIDOREDUCTASE DOMAIN-CONTAINING PROTEIN 1"/>
    <property type="match status" value="1"/>
</dbReference>
<name>A0A553UG70_9DEIO</name>
<dbReference type="GO" id="GO:0016491">
    <property type="term" value="F:oxidoreductase activity"/>
    <property type="evidence" value="ECO:0007669"/>
    <property type="project" value="UniProtKB-KW"/>
</dbReference>
<protein>
    <submittedName>
        <fullName evidence="3">FAD-dependent oxidoreductase</fullName>
    </submittedName>
</protein>
<sequence length="377" mass="39579">MSKLHAIVIGGGMVGAACADALALNGVRVTVLEPEPIGGGATAAGMGHLVVMDDSPAQLALTARSLELWEALARDLPAQADYRACGTLWVASDNEELEAVEPKRQAYLAAGRGATLLDAAELARAEPNLRPGLAGALRVPGDSVVYAPVVAQFLLERAGATVRRGAVTELIEGGVRLASGESLHVDLVVVANGIGAVGLLPGLPLRQRKGHLLITERGVASLHPVQVNHQLVELGYLKSAHGGDEDSVAFNVQPRPTGQLLIGSSRQFGRPDREIDWPLLRRMLRRAAEFLPALAQTSALRVWTGQRCASPDHLPLIGPHPDLDGVFLATGHEGLGITTALGTAEVLAAQLFGGFSELLAHDFTPARFGRMPEAVHA</sequence>
<dbReference type="InterPro" id="IPR036188">
    <property type="entry name" value="FAD/NAD-bd_sf"/>
</dbReference>
<dbReference type="EMBL" id="VKDB01000048">
    <property type="protein sequence ID" value="TSA79178.1"/>
    <property type="molecule type" value="Genomic_DNA"/>
</dbReference>
<dbReference type="RefSeq" id="WP_143722232.1">
    <property type="nucleotide sequence ID" value="NZ_VKDB01000048.1"/>
</dbReference>
<dbReference type="PROSITE" id="PS51257">
    <property type="entry name" value="PROKAR_LIPOPROTEIN"/>
    <property type="match status" value="1"/>
</dbReference>
<keyword evidence="1" id="KW-0560">Oxidoreductase</keyword>
<dbReference type="AlphaFoldDB" id="A0A553UG70"/>
<reference evidence="3 4" key="1">
    <citation type="submission" date="2019-07" db="EMBL/GenBank/DDBJ databases">
        <title>Deinococcus detaillus sp. nov., isolated from humus soil in Antarctica.</title>
        <authorList>
            <person name="Zhang K."/>
        </authorList>
    </citation>
    <scope>NUCLEOTIDE SEQUENCE [LARGE SCALE GENOMIC DNA]</scope>
    <source>
        <strain evidence="3 4">H1</strain>
    </source>
</reference>
<organism evidence="3 4">
    <name type="scientific">Deinococcus detaillensis</name>
    <dbReference type="NCBI Taxonomy" id="2592048"/>
    <lineage>
        <taxon>Bacteria</taxon>
        <taxon>Thermotogati</taxon>
        <taxon>Deinococcota</taxon>
        <taxon>Deinococci</taxon>
        <taxon>Deinococcales</taxon>
        <taxon>Deinococcaceae</taxon>
        <taxon>Deinococcus</taxon>
    </lineage>
</organism>
<dbReference type="Pfam" id="PF01266">
    <property type="entry name" value="DAO"/>
    <property type="match status" value="1"/>
</dbReference>
<dbReference type="GO" id="GO:0005737">
    <property type="term" value="C:cytoplasm"/>
    <property type="evidence" value="ECO:0007669"/>
    <property type="project" value="TreeGrafter"/>
</dbReference>
<dbReference type="Gene3D" id="3.30.9.10">
    <property type="entry name" value="D-Amino Acid Oxidase, subunit A, domain 2"/>
    <property type="match status" value="1"/>
</dbReference>
<proteinExistence type="predicted"/>
<gene>
    <name evidence="3" type="ORF">FNU79_18280</name>
</gene>
<evidence type="ECO:0000313" key="4">
    <source>
        <dbReference type="Proteomes" id="UP000316092"/>
    </source>
</evidence>
<dbReference type="OrthoDB" id="9794226at2"/>
<feature type="domain" description="FAD dependent oxidoreductase" evidence="2">
    <location>
        <begin position="6"/>
        <end position="349"/>
    </location>
</feature>
<comment type="caution">
    <text evidence="3">The sequence shown here is derived from an EMBL/GenBank/DDBJ whole genome shotgun (WGS) entry which is preliminary data.</text>
</comment>
<accession>A0A553UG70</accession>
<dbReference type="InterPro" id="IPR006076">
    <property type="entry name" value="FAD-dep_OxRdtase"/>
</dbReference>
<dbReference type="Gene3D" id="3.50.50.60">
    <property type="entry name" value="FAD/NAD(P)-binding domain"/>
    <property type="match status" value="1"/>
</dbReference>
<keyword evidence="4" id="KW-1185">Reference proteome</keyword>
<dbReference type="SUPFAM" id="SSF51905">
    <property type="entry name" value="FAD/NAD(P)-binding domain"/>
    <property type="match status" value="1"/>
</dbReference>
<evidence type="ECO:0000259" key="2">
    <source>
        <dbReference type="Pfam" id="PF01266"/>
    </source>
</evidence>
<dbReference type="SUPFAM" id="SSF54373">
    <property type="entry name" value="FAD-linked reductases, C-terminal domain"/>
    <property type="match status" value="1"/>
</dbReference>
<dbReference type="PANTHER" id="PTHR13847">
    <property type="entry name" value="SARCOSINE DEHYDROGENASE-RELATED"/>
    <property type="match status" value="1"/>
</dbReference>
<dbReference type="Proteomes" id="UP000316092">
    <property type="component" value="Unassembled WGS sequence"/>
</dbReference>
<evidence type="ECO:0000313" key="3">
    <source>
        <dbReference type="EMBL" id="TSA79178.1"/>
    </source>
</evidence>